<feature type="region of interest" description="Disordered" evidence="1">
    <location>
        <begin position="149"/>
        <end position="249"/>
    </location>
</feature>
<feature type="region of interest" description="Disordered" evidence="1">
    <location>
        <begin position="747"/>
        <end position="782"/>
    </location>
</feature>
<feature type="region of interest" description="Disordered" evidence="1">
    <location>
        <begin position="1"/>
        <end position="56"/>
    </location>
</feature>
<proteinExistence type="predicted"/>
<organism evidence="2 3">
    <name type="scientific">Leishmania enriettii</name>
    <dbReference type="NCBI Taxonomy" id="5663"/>
    <lineage>
        <taxon>Eukaryota</taxon>
        <taxon>Discoba</taxon>
        <taxon>Euglenozoa</taxon>
        <taxon>Kinetoplastea</taxon>
        <taxon>Metakinetoplastina</taxon>
        <taxon>Trypanosomatida</taxon>
        <taxon>Trypanosomatidae</taxon>
        <taxon>Leishmaniinae</taxon>
        <taxon>Leishmania</taxon>
    </lineage>
</organism>
<feature type="compositionally biased region" description="Acidic residues" evidence="1">
    <location>
        <begin position="419"/>
        <end position="436"/>
    </location>
</feature>
<evidence type="ECO:0000256" key="1">
    <source>
        <dbReference type="SAM" id="MobiDB-lite"/>
    </source>
</evidence>
<keyword evidence="3" id="KW-1185">Reference proteome</keyword>
<feature type="compositionally biased region" description="Low complexity" evidence="1">
    <location>
        <begin position="752"/>
        <end position="766"/>
    </location>
</feature>
<feature type="compositionally biased region" description="Low complexity" evidence="1">
    <location>
        <begin position="160"/>
        <end position="174"/>
    </location>
</feature>
<feature type="compositionally biased region" description="Polar residues" evidence="1">
    <location>
        <begin position="41"/>
        <end position="56"/>
    </location>
</feature>
<feature type="compositionally biased region" description="Low complexity" evidence="1">
    <location>
        <begin position="312"/>
        <end position="333"/>
    </location>
</feature>
<dbReference type="EMBL" id="JAFHKP010000036">
    <property type="protein sequence ID" value="KAG5465521.1"/>
    <property type="molecule type" value="Genomic_DNA"/>
</dbReference>
<name>A0A836GUX9_LEIEN</name>
<dbReference type="Proteomes" id="UP000674179">
    <property type="component" value="Chromosome 36"/>
</dbReference>
<evidence type="ECO:0000313" key="2">
    <source>
        <dbReference type="EMBL" id="KAG5465521.1"/>
    </source>
</evidence>
<feature type="region of interest" description="Disordered" evidence="1">
    <location>
        <begin position="275"/>
        <end position="445"/>
    </location>
</feature>
<reference evidence="2 3" key="1">
    <citation type="submission" date="2021-02" db="EMBL/GenBank/DDBJ databases">
        <title>Leishmania (Mundinia) enrietti genome sequencing and assembly.</title>
        <authorList>
            <person name="Almutairi H."/>
            <person name="Gatherer D."/>
        </authorList>
    </citation>
    <scope>NUCLEOTIDE SEQUENCE [LARGE SCALE GENOMIC DNA]</scope>
    <source>
        <strain evidence="2">CUR178</strain>
    </source>
</reference>
<accession>A0A836GUX9</accession>
<gene>
    <name evidence="2" type="ORF">CUR178_00226</name>
</gene>
<protein>
    <submittedName>
        <fullName evidence="2">Uncharacterized protein</fullName>
    </submittedName>
</protein>
<dbReference type="KEGG" id="lenr:94167527"/>
<dbReference type="GeneID" id="94167527"/>
<dbReference type="OrthoDB" id="267534at2759"/>
<feature type="region of interest" description="Disordered" evidence="1">
    <location>
        <begin position="95"/>
        <end position="127"/>
    </location>
</feature>
<comment type="caution">
    <text evidence="2">The sequence shown here is derived from an EMBL/GenBank/DDBJ whole genome shotgun (WGS) entry which is preliminary data.</text>
</comment>
<feature type="region of interest" description="Disordered" evidence="1">
    <location>
        <begin position="842"/>
        <end position="880"/>
    </location>
</feature>
<feature type="compositionally biased region" description="Basic and acidic residues" evidence="1">
    <location>
        <begin position="698"/>
        <end position="716"/>
    </location>
</feature>
<feature type="compositionally biased region" description="Low complexity" evidence="1">
    <location>
        <begin position="116"/>
        <end position="127"/>
    </location>
</feature>
<sequence>MDGKRRQYVPPALGGSPACTAATERLTSLRRSARPLEPSLQVESFQSAPATNEQTTASVRRCAPSLKSGSLQVLAPTARACKHFDGATTTTAVAATAVPRTHGDDSLHLPRPRSYAGPPLMSSTSSSPAPAAVAAAAAAAALLKIRNQKGNSRTDNTAHSGQSSPSKGISQSSSRHLAARPPPKESRSWLPPKLSLQRPPSVVAPIRQPGAEAPERSHVTTTSTSLPPQRAFSLSSSPSPPPPDAPQSAMELYQEVLWPDSEEARHGNIFGRALATEAGLKRPRGSDVSAISDDEDGGTDGGDGRQRCTIGSSSPSPCSSSSSIEKASAPPSARSDAVAGLPRTSEKGDDVVQGRGGRVEGWATRPTAAWTGLLPRPGAEDARSAPRLQHPLGLAGLPPPRAAAPSDEELERATFGGDTEGDEDTDTDEETGEEDGERGRRSVVQSDPLRVVVDFAQLQGIAASRKTGVAAAPSSGAAVQPAEELEALLVDPEEGVASKLQVRQDDTNSCDREAEREAHEVASARACLEKRAWADVHRRATQAASIPAPPSELLLDLLQHLPSAPSRVIYDRSSCPPVTAASAFSDDFHKHVQRFMTHIVLQRNGRTGSDPPPSVSVCKTTVVQRASASIRRPSGAPPRCTVQKPKGAEVGQLVEAVERGIASDVRDVVAYSRFIMQEQLHEERRKAPKRRSPLTKTAVEEPEKNRSADGEERVDGDVLASHQQQQLAELRAVVEKKLSIMRIAAEKEGEAESAALHTKGTGSKGSSEGGAGEAPVAHGAAPQDTKAALVGAHTRFMDVVRSAAASRRERAEAAQAAEQRLEATVAAWRKAYDTLLTRERNRHWAGQRPGKQSQTEAWQLPPKKHQRTQRHQPPAGLWEMTKGMRKSERERLNELVKAAANVFPLPPFE</sequence>
<dbReference type="RefSeq" id="XP_067688120.1">
    <property type="nucleotide sequence ID" value="XM_067832017.1"/>
</dbReference>
<evidence type="ECO:0000313" key="3">
    <source>
        <dbReference type="Proteomes" id="UP000674179"/>
    </source>
</evidence>
<feature type="compositionally biased region" description="Polar residues" evidence="1">
    <location>
        <begin position="149"/>
        <end position="159"/>
    </location>
</feature>
<dbReference type="AlphaFoldDB" id="A0A836GUX9"/>
<feature type="region of interest" description="Disordered" evidence="1">
    <location>
        <begin position="681"/>
        <end position="721"/>
    </location>
</feature>